<feature type="region of interest" description="Disordered" evidence="1">
    <location>
        <begin position="1"/>
        <end position="24"/>
    </location>
</feature>
<gene>
    <name evidence="2" type="ORF">US94_C0001G0024</name>
</gene>
<evidence type="ECO:0000313" key="2">
    <source>
        <dbReference type="EMBL" id="KKQ74623.1"/>
    </source>
</evidence>
<proteinExistence type="predicted"/>
<protein>
    <submittedName>
        <fullName evidence="2">Uncharacterized protein</fullName>
    </submittedName>
</protein>
<name>A0A0G0K4K2_9BACT</name>
<comment type="caution">
    <text evidence="2">The sequence shown here is derived from an EMBL/GenBank/DDBJ whole genome shotgun (WGS) entry which is preliminary data.</text>
</comment>
<dbReference type="AlphaFoldDB" id="A0A0G0K4K2"/>
<evidence type="ECO:0000313" key="3">
    <source>
        <dbReference type="Proteomes" id="UP000034498"/>
    </source>
</evidence>
<organism evidence="2 3">
    <name type="scientific">Berkelbacteria bacterium GW2011_GWB1_38_5</name>
    <dbReference type="NCBI Taxonomy" id="1618336"/>
    <lineage>
        <taxon>Bacteria</taxon>
        <taxon>Candidatus Berkelbacteria</taxon>
    </lineage>
</organism>
<sequence length="59" mass="5856">MVAEGDTDGDADGDVDGEADGEADLAGDGLTLDFTVGDLVTLAVGDGEVVGVDFLEKLV</sequence>
<accession>A0A0G0K4K2</accession>
<dbReference type="EMBL" id="LBUX01000001">
    <property type="protein sequence ID" value="KKQ74623.1"/>
    <property type="molecule type" value="Genomic_DNA"/>
</dbReference>
<reference evidence="2 3" key="1">
    <citation type="journal article" date="2015" name="Nature">
        <title>rRNA introns, odd ribosomes, and small enigmatic genomes across a large radiation of phyla.</title>
        <authorList>
            <person name="Brown C.T."/>
            <person name="Hug L.A."/>
            <person name="Thomas B.C."/>
            <person name="Sharon I."/>
            <person name="Castelle C.J."/>
            <person name="Singh A."/>
            <person name="Wilkins M.J."/>
            <person name="Williams K.H."/>
            <person name="Banfield J.F."/>
        </authorList>
    </citation>
    <scope>NUCLEOTIDE SEQUENCE [LARGE SCALE GENOMIC DNA]</scope>
</reference>
<dbReference type="STRING" id="1618336.US94_C0001G0024"/>
<evidence type="ECO:0000256" key="1">
    <source>
        <dbReference type="SAM" id="MobiDB-lite"/>
    </source>
</evidence>
<dbReference type="Proteomes" id="UP000034498">
    <property type="component" value="Unassembled WGS sequence"/>
</dbReference>